<reference evidence="2 3" key="1">
    <citation type="journal article" date="2021" name="Elife">
        <title>Chloroplast acquisition without the gene transfer in kleptoplastic sea slugs, Plakobranchus ocellatus.</title>
        <authorList>
            <person name="Maeda T."/>
            <person name="Takahashi S."/>
            <person name="Yoshida T."/>
            <person name="Shimamura S."/>
            <person name="Takaki Y."/>
            <person name="Nagai Y."/>
            <person name="Toyoda A."/>
            <person name="Suzuki Y."/>
            <person name="Arimoto A."/>
            <person name="Ishii H."/>
            <person name="Satoh N."/>
            <person name="Nishiyama T."/>
            <person name="Hasebe M."/>
            <person name="Maruyama T."/>
            <person name="Minagawa J."/>
            <person name="Obokata J."/>
            <person name="Shigenobu S."/>
        </authorList>
    </citation>
    <scope>NUCLEOTIDE SEQUENCE [LARGE SCALE GENOMIC DNA]</scope>
</reference>
<accession>A0AAV4BT63</accession>
<proteinExistence type="predicted"/>
<organism evidence="2 3">
    <name type="scientific">Plakobranchus ocellatus</name>
    <dbReference type="NCBI Taxonomy" id="259542"/>
    <lineage>
        <taxon>Eukaryota</taxon>
        <taxon>Metazoa</taxon>
        <taxon>Spiralia</taxon>
        <taxon>Lophotrochozoa</taxon>
        <taxon>Mollusca</taxon>
        <taxon>Gastropoda</taxon>
        <taxon>Heterobranchia</taxon>
        <taxon>Euthyneura</taxon>
        <taxon>Panpulmonata</taxon>
        <taxon>Sacoglossa</taxon>
        <taxon>Placobranchoidea</taxon>
        <taxon>Plakobranchidae</taxon>
        <taxon>Plakobranchus</taxon>
    </lineage>
</organism>
<dbReference type="AlphaFoldDB" id="A0AAV4BT63"/>
<dbReference type="Proteomes" id="UP000735302">
    <property type="component" value="Unassembled WGS sequence"/>
</dbReference>
<dbReference type="EMBL" id="BLXT01005511">
    <property type="protein sequence ID" value="GFO23646.1"/>
    <property type="molecule type" value="Genomic_DNA"/>
</dbReference>
<protein>
    <submittedName>
        <fullName evidence="2">Uncharacterized protein</fullName>
    </submittedName>
</protein>
<name>A0AAV4BT63_9GAST</name>
<evidence type="ECO:0000313" key="2">
    <source>
        <dbReference type="EMBL" id="GFO23646.1"/>
    </source>
</evidence>
<sequence length="227" mass="24899">MSELLSLPTLQRLKTGLRKGDIVHLQPEVSEPLAQSEDRGDIKRENGCGEIAELRETVARDIRVEEKKVEEEQERISFRLLHKPSGSPLVVICLIGMIGQVGPAVQDSRLKTYNPNICIQASMNCLFIRLCDQIRLGMRRCLSNRPEIADLFELSETLFMRQPSQNQPGRTAAAAAAHTKRTPALQTNSPGQGAAGIPGAAVFSVARFAKLTGTYRLGGTAKHRSLS</sequence>
<evidence type="ECO:0000256" key="1">
    <source>
        <dbReference type="SAM" id="MobiDB-lite"/>
    </source>
</evidence>
<evidence type="ECO:0000313" key="3">
    <source>
        <dbReference type="Proteomes" id="UP000735302"/>
    </source>
</evidence>
<gene>
    <name evidence="2" type="ORF">PoB_005015100</name>
</gene>
<comment type="caution">
    <text evidence="2">The sequence shown here is derived from an EMBL/GenBank/DDBJ whole genome shotgun (WGS) entry which is preliminary data.</text>
</comment>
<keyword evidence="3" id="KW-1185">Reference proteome</keyword>
<feature type="region of interest" description="Disordered" evidence="1">
    <location>
        <begin position="163"/>
        <end position="193"/>
    </location>
</feature>